<dbReference type="OrthoDB" id="389074at2"/>
<dbReference type="InterPro" id="IPR015421">
    <property type="entry name" value="PyrdxlP-dep_Trfase_major"/>
</dbReference>
<sequence length="511" mass="57542">MYWCKIAGTEAEFKAIARLNYETFVEEIPQHEKNAAGRRVDSFHEQNTYLIVLAEAEIVGMIALRSERPFSLDLKIGKVEDHLPDIGKVCEIRLLAVQKAHRNGRVFFLLARALSDFCCEEGYDSAVISGTTRELKLYGQLGFRQFAEPVGKGDALFVPMVTTRKQYGQSVAARLQTRKKTFFPGPVQLNKELANPFGEEVVSHRSAAFQAVFDEAKEQLQKLASAKPHFLFGSGTLANEAMMAQLAQLKTRGLVLVNGEFGRRLKEQAKRWQLDFDILEEPWGESFSLGKIEQAMLQNSTDWVLMAHGETSTGILNNFEAVAELCQKQKAKLCLDCVSSFGAVPFSLQNVWLATAVSGKAVGTMSGVAIVFSHHEIKPGEFLPAYLDLGLYADEIPFTLSYGLLKSFDQALRAYPERYLLLQERLNLLKRKTKDWPVIAGDFPTVMTFQSDKRFSGFLQAAQLSGFELHAKSGYLREHELFQISCIQPQFENDLELLMKFHKTYETYIAT</sequence>
<proteinExistence type="predicted"/>
<dbReference type="PANTHER" id="PTHR21152:SF40">
    <property type="entry name" value="ALANINE--GLYOXYLATE AMINOTRANSFERASE"/>
    <property type="match status" value="1"/>
</dbReference>
<dbReference type="SUPFAM" id="SSF53383">
    <property type="entry name" value="PLP-dependent transferases"/>
    <property type="match status" value="1"/>
</dbReference>
<feature type="domain" description="N-acetyltransferase" evidence="3">
    <location>
        <begin position="1"/>
        <end position="165"/>
    </location>
</feature>
<evidence type="ECO:0000256" key="1">
    <source>
        <dbReference type="ARBA" id="ARBA00001933"/>
    </source>
</evidence>
<keyword evidence="5" id="KW-1185">Reference proteome</keyword>
<dbReference type="InterPro" id="IPR000182">
    <property type="entry name" value="GNAT_dom"/>
</dbReference>
<dbReference type="PANTHER" id="PTHR21152">
    <property type="entry name" value="AMINOTRANSFERASE CLASS V"/>
    <property type="match status" value="1"/>
</dbReference>
<dbReference type="SUPFAM" id="SSF55729">
    <property type="entry name" value="Acyl-CoA N-acyltransferases (Nat)"/>
    <property type="match status" value="1"/>
</dbReference>
<dbReference type="Pfam" id="PF13444">
    <property type="entry name" value="Acetyltransf_5"/>
    <property type="match status" value="1"/>
</dbReference>
<gene>
    <name evidence="4" type="ORF">B0H99_11539</name>
</gene>
<organism evidence="4 5">
    <name type="scientific">Planomicrobium soli</name>
    <dbReference type="NCBI Taxonomy" id="1176648"/>
    <lineage>
        <taxon>Bacteria</taxon>
        <taxon>Bacillati</taxon>
        <taxon>Bacillota</taxon>
        <taxon>Bacilli</taxon>
        <taxon>Bacillales</taxon>
        <taxon>Caryophanaceae</taxon>
        <taxon>Planomicrobium</taxon>
    </lineage>
</organism>
<dbReference type="Pfam" id="PF00266">
    <property type="entry name" value="Aminotran_5"/>
    <property type="match status" value="1"/>
</dbReference>
<dbReference type="EMBL" id="PYAT01000015">
    <property type="protein sequence ID" value="PSL28826.1"/>
    <property type="molecule type" value="Genomic_DNA"/>
</dbReference>
<comment type="cofactor">
    <cofactor evidence="1">
        <name>pyridoxal 5'-phosphate</name>
        <dbReference type="ChEBI" id="CHEBI:597326"/>
    </cofactor>
</comment>
<evidence type="ECO:0000313" key="5">
    <source>
        <dbReference type="Proteomes" id="UP000242682"/>
    </source>
</evidence>
<evidence type="ECO:0000256" key="2">
    <source>
        <dbReference type="ARBA" id="ARBA00022898"/>
    </source>
</evidence>
<dbReference type="InterPro" id="IPR000192">
    <property type="entry name" value="Aminotrans_V_dom"/>
</dbReference>
<dbReference type="RefSeq" id="WP_106534547.1">
    <property type="nucleotide sequence ID" value="NZ_PYAT01000015.1"/>
</dbReference>
<evidence type="ECO:0000313" key="4">
    <source>
        <dbReference type="EMBL" id="PSL28826.1"/>
    </source>
</evidence>
<dbReference type="AlphaFoldDB" id="A0A2P8G4G5"/>
<keyword evidence="2" id="KW-0663">Pyridoxal phosphate</keyword>
<dbReference type="GO" id="GO:0016747">
    <property type="term" value="F:acyltransferase activity, transferring groups other than amino-acyl groups"/>
    <property type="evidence" value="ECO:0007669"/>
    <property type="project" value="InterPro"/>
</dbReference>
<dbReference type="InterPro" id="IPR016181">
    <property type="entry name" value="Acyl_CoA_acyltransferase"/>
</dbReference>
<evidence type="ECO:0000259" key="3">
    <source>
        <dbReference type="PROSITE" id="PS51186"/>
    </source>
</evidence>
<comment type="caution">
    <text evidence="4">The sequence shown here is derived from an EMBL/GenBank/DDBJ whole genome shotgun (WGS) entry which is preliminary data.</text>
</comment>
<dbReference type="GO" id="GO:0008453">
    <property type="term" value="F:alanine-glyoxylate transaminase activity"/>
    <property type="evidence" value="ECO:0007669"/>
    <property type="project" value="TreeGrafter"/>
</dbReference>
<dbReference type="InterPro" id="IPR015422">
    <property type="entry name" value="PyrdxlP-dep_Trfase_small"/>
</dbReference>
<dbReference type="GO" id="GO:0019265">
    <property type="term" value="P:glycine biosynthetic process, by transamination of glyoxylate"/>
    <property type="evidence" value="ECO:0007669"/>
    <property type="project" value="TreeGrafter"/>
</dbReference>
<dbReference type="Gene3D" id="3.90.1150.10">
    <property type="entry name" value="Aspartate Aminotransferase, domain 1"/>
    <property type="match status" value="1"/>
</dbReference>
<dbReference type="PROSITE" id="PS51186">
    <property type="entry name" value="GNAT"/>
    <property type="match status" value="1"/>
</dbReference>
<reference evidence="4 5" key="1">
    <citation type="submission" date="2018-03" db="EMBL/GenBank/DDBJ databases">
        <title>Genomic Encyclopedia of Type Strains, Phase III (KMG-III): the genomes of soil and plant-associated and newly described type strains.</title>
        <authorList>
            <person name="Whitman W."/>
        </authorList>
    </citation>
    <scope>NUCLEOTIDE SEQUENCE [LARGE SCALE GENOMIC DNA]</scope>
    <source>
        <strain evidence="4 5">CGMCC 1.12259</strain>
    </source>
</reference>
<accession>A0A2P8G4G5</accession>
<dbReference type="Gene3D" id="3.40.640.10">
    <property type="entry name" value="Type I PLP-dependent aspartate aminotransferase-like (Major domain)"/>
    <property type="match status" value="1"/>
</dbReference>
<dbReference type="InterPro" id="IPR015424">
    <property type="entry name" value="PyrdxlP-dep_Trfase"/>
</dbReference>
<protein>
    <submittedName>
        <fullName evidence="4">Acetyltransferase (GNAT) family protein</fullName>
    </submittedName>
</protein>
<dbReference type="Gene3D" id="3.40.630.30">
    <property type="match status" value="1"/>
</dbReference>
<dbReference type="GO" id="GO:0004760">
    <property type="term" value="F:L-serine-pyruvate transaminase activity"/>
    <property type="evidence" value="ECO:0007669"/>
    <property type="project" value="TreeGrafter"/>
</dbReference>
<name>A0A2P8G4G5_9BACL</name>
<keyword evidence="4" id="KW-0808">Transferase</keyword>
<dbReference type="Proteomes" id="UP000242682">
    <property type="component" value="Unassembled WGS sequence"/>
</dbReference>